<name>A0A3N4HQ22_ASCIM</name>
<evidence type="ECO:0000313" key="2">
    <source>
        <dbReference type="EMBL" id="RPA74151.1"/>
    </source>
</evidence>
<feature type="region of interest" description="Disordered" evidence="1">
    <location>
        <begin position="242"/>
        <end position="267"/>
    </location>
</feature>
<sequence>MSKKRTDRRRPLSSADFKPTNFKPPNPLRTMVKVRTPPLGDGVTPGLWEAGSPIVFSRAGEPRASTSPASRPPTTPASNGTPVAIASTRREWMRTPPTDSTTLGDIGISASWFETRRKTLPLEGPVSFTSKSVNLIDLTSDGNPIPASAAKLRKENATGSTPSQRNSASSKGIEVIDLDPEQTLPASPEFRRLAKARPRRKQNTESLRRTATVASAMALTTANKEQKATRVVDAIAAPPVVPPVPPTPGNSTSATSSALVSRPPATLQVSPKQYQMDYQDWFSEHEESIPHQGFDFQSKDFLSRTQSPKSDTPASPAPSSADTTDVIVIRELPPRQKACRRFGCFKGNSMTECRHEKVWILIPKCAEEEVRALARPHYEKKKIGSGTLPGN</sequence>
<feature type="compositionally biased region" description="Low complexity" evidence="1">
    <location>
        <begin position="310"/>
        <end position="325"/>
    </location>
</feature>
<gene>
    <name evidence="2" type="ORF">BJ508DRAFT_313174</name>
</gene>
<feature type="compositionally biased region" description="Polar residues" evidence="1">
    <location>
        <begin position="249"/>
        <end position="259"/>
    </location>
</feature>
<accession>A0A3N4HQ22</accession>
<feature type="region of interest" description="Disordered" evidence="1">
    <location>
        <begin position="301"/>
        <end position="325"/>
    </location>
</feature>
<evidence type="ECO:0000256" key="1">
    <source>
        <dbReference type="SAM" id="MobiDB-lite"/>
    </source>
</evidence>
<feature type="region of interest" description="Disordered" evidence="1">
    <location>
        <begin position="1"/>
        <end position="82"/>
    </location>
</feature>
<protein>
    <submittedName>
        <fullName evidence="2">Uncharacterized protein</fullName>
    </submittedName>
</protein>
<proteinExistence type="predicted"/>
<reference evidence="2 3" key="1">
    <citation type="journal article" date="2018" name="Nat. Ecol. Evol.">
        <title>Pezizomycetes genomes reveal the molecular basis of ectomycorrhizal truffle lifestyle.</title>
        <authorList>
            <person name="Murat C."/>
            <person name="Payen T."/>
            <person name="Noel B."/>
            <person name="Kuo A."/>
            <person name="Morin E."/>
            <person name="Chen J."/>
            <person name="Kohler A."/>
            <person name="Krizsan K."/>
            <person name="Balestrini R."/>
            <person name="Da Silva C."/>
            <person name="Montanini B."/>
            <person name="Hainaut M."/>
            <person name="Levati E."/>
            <person name="Barry K.W."/>
            <person name="Belfiori B."/>
            <person name="Cichocki N."/>
            <person name="Clum A."/>
            <person name="Dockter R.B."/>
            <person name="Fauchery L."/>
            <person name="Guy J."/>
            <person name="Iotti M."/>
            <person name="Le Tacon F."/>
            <person name="Lindquist E.A."/>
            <person name="Lipzen A."/>
            <person name="Malagnac F."/>
            <person name="Mello A."/>
            <person name="Molinier V."/>
            <person name="Miyauchi S."/>
            <person name="Poulain J."/>
            <person name="Riccioni C."/>
            <person name="Rubini A."/>
            <person name="Sitrit Y."/>
            <person name="Splivallo R."/>
            <person name="Traeger S."/>
            <person name="Wang M."/>
            <person name="Zifcakova L."/>
            <person name="Wipf D."/>
            <person name="Zambonelli A."/>
            <person name="Paolocci F."/>
            <person name="Nowrousian M."/>
            <person name="Ottonello S."/>
            <person name="Baldrian P."/>
            <person name="Spatafora J.W."/>
            <person name="Henrissat B."/>
            <person name="Nagy L.G."/>
            <person name="Aury J.M."/>
            <person name="Wincker P."/>
            <person name="Grigoriev I.V."/>
            <person name="Bonfante P."/>
            <person name="Martin F.M."/>
        </authorList>
    </citation>
    <scope>NUCLEOTIDE SEQUENCE [LARGE SCALE GENOMIC DNA]</scope>
    <source>
        <strain evidence="2 3">RN42</strain>
    </source>
</reference>
<feature type="compositionally biased region" description="Polar residues" evidence="1">
    <location>
        <begin position="157"/>
        <end position="170"/>
    </location>
</feature>
<keyword evidence="3" id="KW-1185">Reference proteome</keyword>
<dbReference type="Proteomes" id="UP000275078">
    <property type="component" value="Unassembled WGS sequence"/>
</dbReference>
<dbReference type="EMBL" id="ML119799">
    <property type="protein sequence ID" value="RPA74151.1"/>
    <property type="molecule type" value="Genomic_DNA"/>
</dbReference>
<organism evidence="2 3">
    <name type="scientific">Ascobolus immersus RN42</name>
    <dbReference type="NCBI Taxonomy" id="1160509"/>
    <lineage>
        <taxon>Eukaryota</taxon>
        <taxon>Fungi</taxon>
        <taxon>Dikarya</taxon>
        <taxon>Ascomycota</taxon>
        <taxon>Pezizomycotina</taxon>
        <taxon>Pezizomycetes</taxon>
        <taxon>Pezizales</taxon>
        <taxon>Ascobolaceae</taxon>
        <taxon>Ascobolus</taxon>
    </lineage>
</organism>
<feature type="region of interest" description="Disordered" evidence="1">
    <location>
        <begin position="152"/>
        <end position="208"/>
    </location>
</feature>
<dbReference type="AlphaFoldDB" id="A0A3N4HQ22"/>
<evidence type="ECO:0000313" key="3">
    <source>
        <dbReference type="Proteomes" id="UP000275078"/>
    </source>
</evidence>